<dbReference type="eggNOG" id="COG2801">
    <property type="taxonomic scope" value="Bacteria"/>
</dbReference>
<comment type="caution">
    <text evidence="1">The sequence shown here is derived from an EMBL/GenBank/DDBJ whole genome shotgun (WGS) entry which is preliminary data.</text>
</comment>
<sequence>MEKGPVNNKLPILNITRKRYADFRPTLACEKLAELHDVYLSKEIVRSLMLKAGLWSPRKLRAPKSGIMRMGEKNPN</sequence>
<organism evidence="1 2">
    <name type="scientific">Pseudescherichia vulneris NBRC 102420</name>
    <dbReference type="NCBI Taxonomy" id="1115515"/>
    <lineage>
        <taxon>Bacteria</taxon>
        <taxon>Pseudomonadati</taxon>
        <taxon>Pseudomonadota</taxon>
        <taxon>Gammaproteobacteria</taxon>
        <taxon>Enterobacterales</taxon>
        <taxon>Enterobacteriaceae</taxon>
        <taxon>Pseudescherichia</taxon>
    </lineage>
</organism>
<proteinExistence type="predicted"/>
<evidence type="ECO:0000313" key="2">
    <source>
        <dbReference type="Proteomes" id="UP000029462"/>
    </source>
</evidence>
<name>A0A090V4I9_PSEVU</name>
<evidence type="ECO:0008006" key="3">
    <source>
        <dbReference type="Google" id="ProtNLM"/>
    </source>
</evidence>
<gene>
    <name evidence="1" type="ORF">EV102420_09_02170</name>
</gene>
<dbReference type="STRING" id="1115515.EV102420_09_02170"/>
<accession>A0A090V4I9</accession>
<protein>
    <recommendedName>
        <fullName evidence="3">Transposase</fullName>
    </recommendedName>
</protein>
<evidence type="ECO:0000313" key="1">
    <source>
        <dbReference type="EMBL" id="GAL58184.1"/>
    </source>
</evidence>
<reference evidence="1 2" key="1">
    <citation type="submission" date="2014-09" db="EMBL/GenBank/DDBJ databases">
        <title>Whole genome shotgun sequence of Escherichia vulneris NBRC 102420.</title>
        <authorList>
            <person name="Yoshida Y."/>
            <person name="Hosoyama A."/>
            <person name="Tsuchikane K."/>
            <person name="Ohji S."/>
            <person name="Ichikawa N."/>
            <person name="Kimura A."/>
            <person name="Yamazoe A."/>
            <person name="Ezaki T."/>
            <person name="Fujita N."/>
        </authorList>
    </citation>
    <scope>NUCLEOTIDE SEQUENCE [LARGE SCALE GENOMIC DNA]</scope>
    <source>
        <strain evidence="1 2">NBRC 102420</strain>
    </source>
</reference>
<keyword evidence="2" id="KW-1185">Reference proteome</keyword>
<dbReference type="EMBL" id="BBMZ01000009">
    <property type="protein sequence ID" value="GAL58184.1"/>
    <property type="molecule type" value="Genomic_DNA"/>
</dbReference>
<dbReference type="Proteomes" id="UP000029462">
    <property type="component" value="Unassembled WGS sequence"/>
</dbReference>
<dbReference type="AlphaFoldDB" id="A0A090V4I9"/>